<evidence type="ECO:0000259" key="2">
    <source>
        <dbReference type="Pfam" id="PF12802"/>
    </source>
</evidence>
<evidence type="ECO:0000313" key="5">
    <source>
        <dbReference type="Proteomes" id="UP000552644"/>
    </source>
</evidence>
<protein>
    <submittedName>
        <fullName evidence="4">IS30 family transposase</fullName>
    </submittedName>
</protein>
<dbReference type="GO" id="GO:0032196">
    <property type="term" value="P:transposition"/>
    <property type="evidence" value="ECO:0007669"/>
    <property type="project" value="TreeGrafter"/>
</dbReference>
<feature type="domain" description="Transposase IS30-like HTH" evidence="3">
    <location>
        <begin position="2"/>
        <end position="40"/>
    </location>
</feature>
<organism evidence="4 5">
    <name type="scientific">Streptosporangium saharense</name>
    <dbReference type="NCBI Taxonomy" id="1706840"/>
    <lineage>
        <taxon>Bacteria</taxon>
        <taxon>Bacillati</taxon>
        <taxon>Actinomycetota</taxon>
        <taxon>Actinomycetes</taxon>
        <taxon>Streptosporangiales</taxon>
        <taxon>Streptosporangiaceae</taxon>
        <taxon>Streptosporangium</taxon>
    </lineage>
</organism>
<dbReference type="EMBL" id="JACHJP010000004">
    <property type="protein sequence ID" value="MBB4917552.1"/>
    <property type="molecule type" value="Genomic_DNA"/>
</dbReference>
<evidence type="ECO:0000313" key="4">
    <source>
        <dbReference type="EMBL" id="MBB4917552.1"/>
    </source>
</evidence>
<name>A0A7W7QPW5_9ACTN</name>
<dbReference type="InterPro" id="IPR000835">
    <property type="entry name" value="HTH_MarR-typ"/>
</dbReference>
<keyword evidence="5" id="KW-1185">Reference proteome</keyword>
<dbReference type="AlphaFoldDB" id="A0A7W7QPW5"/>
<dbReference type="Pfam" id="PF12802">
    <property type="entry name" value="MarR_2"/>
    <property type="match status" value="1"/>
</dbReference>
<feature type="domain" description="HTH marR-type" evidence="2">
    <location>
        <begin position="99"/>
        <end position="148"/>
    </location>
</feature>
<dbReference type="InterPro" id="IPR051917">
    <property type="entry name" value="Transposase-Integrase"/>
</dbReference>
<reference evidence="4 5" key="1">
    <citation type="submission" date="2020-08" db="EMBL/GenBank/DDBJ databases">
        <title>Genomic Encyclopedia of Type Strains, Phase III (KMG-III): the genomes of soil and plant-associated and newly described type strains.</title>
        <authorList>
            <person name="Whitman W."/>
        </authorList>
    </citation>
    <scope>NUCLEOTIDE SEQUENCE [LARGE SCALE GENOMIC DNA]</scope>
    <source>
        <strain evidence="4 5">CECT 8840</strain>
    </source>
</reference>
<feature type="compositionally biased region" description="Polar residues" evidence="1">
    <location>
        <begin position="46"/>
        <end position="56"/>
    </location>
</feature>
<dbReference type="GO" id="GO:0004803">
    <property type="term" value="F:transposase activity"/>
    <property type="evidence" value="ECO:0007669"/>
    <property type="project" value="TreeGrafter"/>
</dbReference>
<evidence type="ECO:0000256" key="1">
    <source>
        <dbReference type="SAM" id="MobiDB-lite"/>
    </source>
</evidence>
<dbReference type="Gene3D" id="1.10.10.10">
    <property type="entry name" value="Winged helix-like DNA-binding domain superfamily/Winged helix DNA-binding domain"/>
    <property type="match status" value="1"/>
</dbReference>
<accession>A0A7W7QPW5</accession>
<dbReference type="Proteomes" id="UP000552644">
    <property type="component" value="Unassembled WGS sequence"/>
</dbReference>
<dbReference type="Pfam" id="PF13936">
    <property type="entry name" value="HTH_38"/>
    <property type="match status" value="1"/>
</dbReference>
<dbReference type="GO" id="GO:0005829">
    <property type="term" value="C:cytosol"/>
    <property type="evidence" value="ECO:0007669"/>
    <property type="project" value="TreeGrafter"/>
</dbReference>
<comment type="caution">
    <text evidence="4">The sequence shown here is derived from an EMBL/GenBank/DDBJ whole genome shotgun (WGS) entry which is preliminary data.</text>
</comment>
<dbReference type="InterPro" id="IPR036390">
    <property type="entry name" value="WH_DNA-bd_sf"/>
</dbReference>
<proteinExistence type="predicted"/>
<dbReference type="InterPro" id="IPR025246">
    <property type="entry name" value="IS30-like_HTH"/>
</dbReference>
<dbReference type="InterPro" id="IPR036388">
    <property type="entry name" value="WH-like_DNA-bd_sf"/>
</dbReference>
<dbReference type="PANTHER" id="PTHR10948:SF23">
    <property type="entry name" value="TRANSPOSASE INSI FOR INSERTION SEQUENCE ELEMENT IS30A-RELATED"/>
    <property type="match status" value="1"/>
</dbReference>
<dbReference type="RefSeq" id="WP_246435797.1">
    <property type="nucleotide sequence ID" value="NZ_JACHJP010000004.1"/>
</dbReference>
<feature type="region of interest" description="Disordered" evidence="1">
    <location>
        <begin position="28"/>
        <end position="76"/>
    </location>
</feature>
<evidence type="ECO:0000259" key="3">
    <source>
        <dbReference type="Pfam" id="PF13936"/>
    </source>
</evidence>
<dbReference type="PANTHER" id="PTHR10948">
    <property type="entry name" value="TRANSPOSASE"/>
    <property type="match status" value="1"/>
</dbReference>
<dbReference type="SUPFAM" id="SSF46785">
    <property type="entry name" value="Winged helix' DNA-binding domain"/>
    <property type="match status" value="1"/>
</dbReference>
<sequence>MTQRDRQRIATGLADGLPYAEIARRLDRPTSTISREIARNGGASGYQPQRAHQATLQRARRGTPAPPRGAESPTGALEEEIIEIAVRTGLPRMMARVHLDLLLSEGGRRTAAELTRRLKVSPASVSVAVNYLVEQGFVRRERDPRRRRDVYVVDDDAWYHSIVVSSQRTLEVARRSKEAARAFGLDSSVGRRLARGGELMERVSLDMLASAERWHTSARARVVFRWPRRARE</sequence>
<gene>
    <name evidence="4" type="ORF">FHS44_004660</name>
</gene>
<dbReference type="GO" id="GO:0003700">
    <property type="term" value="F:DNA-binding transcription factor activity"/>
    <property type="evidence" value="ECO:0007669"/>
    <property type="project" value="InterPro"/>
</dbReference>